<dbReference type="InterPro" id="IPR000428">
    <property type="entry name" value="Cu-bd"/>
</dbReference>
<evidence type="ECO:0000256" key="2">
    <source>
        <dbReference type="ARBA" id="ARBA00023008"/>
    </source>
</evidence>
<keyword evidence="1" id="KW-0479">Metal-binding</keyword>
<dbReference type="Pfam" id="PF00403">
    <property type="entry name" value="HMA"/>
    <property type="match status" value="1"/>
</dbReference>
<dbReference type="PRINTS" id="PR00944">
    <property type="entry name" value="CUEXPORT"/>
</dbReference>
<accession>A0ABQ3W6V0</accession>
<organism evidence="5">
    <name type="scientific">Actinoplanes campanulatus</name>
    <dbReference type="NCBI Taxonomy" id="113559"/>
    <lineage>
        <taxon>Bacteria</taxon>
        <taxon>Bacillati</taxon>
        <taxon>Actinomycetota</taxon>
        <taxon>Actinomycetes</taxon>
        <taxon>Micromonosporales</taxon>
        <taxon>Micromonosporaceae</taxon>
        <taxon>Actinoplanes</taxon>
    </lineage>
</organism>
<keyword evidence="2" id="KW-0186">Copper</keyword>
<reference evidence="5" key="1">
    <citation type="submission" date="2021-01" db="EMBL/GenBank/DDBJ databases">
        <title>Whole genome shotgun sequence of Actinoplanes capillaceus NBRC 16408.</title>
        <authorList>
            <person name="Komaki H."/>
            <person name="Tamura T."/>
        </authorList>
    </citation>
    <scope>NUCLEOTIDE SEQUENCE [LARGE SCALE GENOMIC DNA]</scope>
    <source>
        <strain evidence="5">NBRC 16408</strain>
    </source>
</reference>
<feature type="region of interest" description="Disordered" evidence="3">
    <location>
        <begin position="1"/>
        <end position="22"/>
    </location>
</feature>
<proteinExistence type="predicted"/>
<evidence type="ECO:0000256" key="1">
    <source>
        <dbReference type="ARBA" id="ARBA00022723"/>
    </source>
</evidence>
<dbReference type="CDD" id="cd00371">
    <property type="entry name" value="HMA"/>
    <property type="match status" value="1"/>
</dbReference>
<dbReference type="InterPro" id="IPR036163">
    <property type="entry name" value="HMA_dom_sf"/>
</dbReference>
<dbReference type="EMBL" id="BOMF01000001">
    <property type="protein sequence ID" value="GID42779.1"/>
    <property type="molecule type" value="Genomic_DNA"/>
</dbReference>
<evidence type="ECO:0000313" key="5">
    <source>
        <dbReference type="EMBL" id="GID42779.1"/>
    </source>
</evidence>
<evidence type="ECO:0000259" key="4">
    <source>
        <dbReference type="PROSITE" id="PS50846"/>
    </source>
</evidence>
<feature type="domain" description="HMA" evidence="4">
    <location>
        <begin position="55"/>
        <end position="120"/>
    </location>
</feature>
<name>A0ABQ3W6V0_9ACTN</name>
<dbReference type="InterPro" id="IPR006122">
    <property type="entry name" value="HMA_Cu_ion-bd"/>
</dbReference>
<dbReference type="SUPFAM" id="SSF55008">
    <property type="entry name" value="HMA, heavy metal-associated domain"/>
    <property type="match status" value="1"/>
</dbReference>
<dbReference type="InterPro" id="IPR017969">
    <property type="entry name" value="Heavy-metal-associated_CS"/>
</dbReference>
<sequence>MADDQREPAAAGPATELTAQIRVPSGNTLGGYRYHCREAAPCPPEFANDEETVMAVRTYTVTGMTCSHCVNSVTEEVGRIPGVTGVEVDLASGAVTVTSDQPVEDTAVAAAVDEAGYELAR</sequence>
<dbReference type="InterPro" id="IPR006121">
    <property type="entry name" value="HMA_dom"/>
</dbReference>
<evidence type="ECO:0000256" key="3">
    <source>
        <dbReference type="SAM" id="MobiDB-lite"/>
    </source>
</evidence>
<dbReference type="PROSITE" id="PS01047">
    <property type="entry name" value="HMA_1"/>
    <property type="match status" value="1"/>
</dbReference>
<dbReference type="Gene3D" id="3.30.70.100">
    <property type="match status" value="1"/>
</dbReference>
<dbReference type="PROSITE" id="PS50846">
    <property type="entry name" value="HMA_2"/>
    <property type="match status" value="1"/>
</dbReference>
<dbReference type="NCBIfam" id="TIGR00003">
    <property type="entry name" value="copper ion binding protein"/>
    <property type="match status" value="1"/>
</dbReference>
<comment type="caution">
    <text evidence="5">The sequence shown here is derived from an EMBL/GenBank/DDBJ whole genome shotgun (WGS) entry which is preliminary data.</text>
</comment>
<protein>
    <recommendedName>
        <fullName evidence="4">HMA domain-containing protein</fullName>
    </recommendedName>
</protein>
<gene>
    <name evidence="5" type="ORF">Aca07nite_00540</name>
</gene>